<accession>A0A2S5CGH1</accession>
<sequence length="105" mass="11563">MAYPAAFRKKLLSVMKEQSLTIPEAAERFGVGMASVSRWKNNPDPDFSRNKPGTKIDRDALAKDLAGHPDDFLYERAARFSVSMSGMGAAVKRLGFSRKKKPGTS</sequence>
<organism evidence="2 3">
    <name type="scientific">Methylovulum psychrotolerans</name>
    <dbReference type="NCBI Taxonomy" id="1704499"/>
    <lineage>
        <taxon>Bacteria</taxon>
        <taxon>Pseudomonadati</taxon>
        <taxon>Pseudomonadota</taxon>
        <taxon>Gammaproteobacteria</taxon>
        <taxon>Methylococcales</taxon>
        <taxon>Methylococcaceae</taxon>
        <taxon>Methylovulum</taxon>
    </lineage>
</organism>
<gene>
    <name evidence="2" type="ORF">AADEFJLK_04357</name>
</gene>
<dbReference type="Proteomes" id="UP000237423">
    <property type="component" value="Unassembled WGS sequence"/>
</dbReference>
<dbReference type="GO" id="GO:0003677">
    <property type="term" value="F:DNA binding"/>
    <property type="evidence" value="ECO:0007669"/>
    <property type="project" value="InterPro"/>
</dbReference>
<dbReference type="AlphaFoldDB" id="A0A2S5CGH1"/>
<evidence type="ECO:0000259" key="1">
    <source>
        <dbReference type="Pfam" id="PF01710"/>
    </source>
</evidence>
<evidence type="ECO:0000313" key="3">
    <source>
        <dbReference type="Proteomes" id="UP000237423"/>
    </source>
</evidence>
<reference evidence="2 3" key="1">
    <citation type="submission" date="2017-11" db="EMBL/GenBank/DDBJ databases">
        <title>Draft Genome Sequence of Methylobacter psychrotolerans Sph1T, an Obligate Methanotroph from Low-Temperature Environments.</title>
        <authorList>
            <person name="Oshkin I.Y."/>
            <person name="Miroshnikov K."/>
            <person name="Belova S.E."/>
            <person name="Korzhenkov A."/>
            <person name="Toshchakov S.V."/>
            <person name="Dedysh S.N."/>
        </authorList>
    </citation>
    <scope>NUCLEOTIDE SEQUENCE [LARGE SCALE GENOMIC DNA]</scope>
    <source>
        <strain evidence="2 3">Sph1</strain>
    </source>
</reference>
<protein>
    <recommendedName>
        <fullName evidence="1">Transposase Synechocystis PCC 6803 domain-containing protein</fullName>
    </recommendedName>
</protein>
<feature type="domain" description="Transposase Synechocystis PCC 6803" evidence="1">
    <location>
        <begin position="1"/>
        <end position="102"/>
    </location>
</feature>
<proteinExistence type="predicted"/>
<dbReference type="RefSeq" id="WP_103975774.1">
    <property type="nucleotide sequence ID" value="NZ_PGFZ01000021.1"/>
</dbReference>
<dbReference type="InterPro" id="IPR002622">
    <property type="entry name" value="Transposase_14"/>
</dbReference>
<dbReference type="InterPro" id="IPR010982">
    <property type="entry name" value="Lambda_DNA-bd_dom_sf"/>
</dbReference>
<evidence type="ECO:0000313" key="2">
    <source>
        <dbReference type="EMBL" id="POZ49842.1"/>
    </source>
</evidence>
<name>A0A2S5CGH1_9GAMM</name>
<dbReference type="SUPFAM" id="SSF47413">
    <property type="entry name" value="lambda repressor-like DNA-binding domains"/>
    <property type="match status" value="1"/>
</dbReference>
<comment type="caution">
    <text evidence="2">The sequence shown here is derived from an EMBL/GenBank/DDBJ whole genome shotgun (WGS) entry which is preliminary data.</text>
</comment>
<dbReference type="Pfam" id="PF01710">
    <property type="entry name" value="HTH_Tnp_IS630"/>
    <property type="match status" value="1"/>
</dbReference>
<dbReference type="EMBL" id="PGFZ01000021">
    <property type="protein sequence ID" value="POZ49842.1"/>
    <property type="molecule type" value="Genomic_DNA"/>
</dbReference>